<dbReference type="InterPro" id="IPR050595">
    <property type="entry name" value="Bact_response_regulator"/>
</dbReference>
<dbReference type="Proteomes" id="UP000034681">
    <property type="component" value="Unassembled WGS sequence"/>
</dbReference>
<dbReference type="InterPro" id="IPR011006">
    <property type="entry name" value="CheY-like_superfamily"/>
</dbReference>
<evidence type="ECO:0000313" key="5">
    <source>
        <dbReference type="EMBL" id="KKJ01582.1"/>
    </source>
</evidence>
<evidence type="ECO:0000259" key="4">
    <source>
        <dbReference type="PROSITE" id="PS50110"/>
    </source>
</evidence>
<dbReference type="OrthoDB" id="457440at2"/>
<dbReference type="PANTHER" id="PTHR44591:SF14">
    <property type="entry name" value="PROTEIN PILG"/>
    <property type="match status" value="1"/>
</dbReference>
<keyword evidence="2" id="KW-0902">Two-component regulatory system</keyword>
<evidence type="ECO:0000256" key="1">
    <source>
        <dbReference type="ARBA" id="ARBA00022553"/>
    </source>
</evidence>
<accession>A0A0M2Q4S1</accession>
<dbReference type="eggNOG" id="COG0745">
    <property type="taxonomic scope" value="Bacteria"/>
</dbReference>
<name>A0A0M2Q4S1_PROHO</name>
<dbReference type="InterPro" id="IPR001789">
    <property type="entry name" value="Sig_transdc_resp-reg_receiver"/>
</dbReference>
<dbReference type="RefSeq" id="WP_016924521.1">
    <property type="nucleotide sequence ID" value="NZ_KB235941.1"/>
</dbReference>
<evidence type="ECO:0000313" key="6">
    <source>
        <dbReference type="Proteomes" id="UP000034681"/>
    </source>
</evidence>
<dbReference type="STRING" id="317619.GCA_000332315_04210"/>
<keyword evidence="1 3" id="KW-0597">Phosphoprotein</keyword>
<gene>
    <name evidence="5" type="ORF">PROH_04630</name>
</gene>
<dbReference type="SMART" id="SM00448">
    <property type="entry name" value="REC"/>
    <property type="match status" value="1"/>
</dbReference>
<evidence type="ECO:0000256" key="2">
    <source>
        <dbReference type="ARBA" id="ARBA00023012"/>
    </source>
</evidence>
<reference evidence="5" key="1">
    <citation type="submission" date="2012-04" db="EMBL/GenBank/DDBJ databases">
        <authorList>
            <person name="Borisov I.G."/>
            <person name="Ivanikova N.V."/>
            <person name="Pinevich A.V."/>
        </authorList>
    </citation>
    <scope>NUCLEOTIDE SEQUENCE</scope>
    <source>
        <strain evidence="5">CALU 1027</strain>
    </source>
</reference>
<comment type="caution">
    <text evidence="5">The sequence shown here is derived from an EMBL/GenBank/DDBJ whole genome shotgun (WGS) entry which is preliminary data.</text>
</comment>
<dbReference type="AlphaFoldDB" id="A0A0M2Q4S1"/>
<keyword evidence="6" id="KW-1185">Reference proteome</keyword>
<evidence type="ECO:0000256" key="3">
    <source>
        <dbReference type="PROSITE-ProRule" id="PRU00169"/>
    </source>
</evidence>
<feature type="domain" description="Response regulatory" evidence="4">
    <location>
        <begin position="3"/>
        <end position="119"/>
    </location>
</feature>
<dbReference type="PROSITE" id="PS50110">
    <property type="entry name" value="RESPONSE_REGULATORY"/>
    <property type="match status" value="1"/>
</dbReference>
<feature type="modified residue" description="4-aspartylphosphate" evidence="3">
    <location>
        <position position="52"/>
    </location>
</feature>
<dbReference type="GO" id="GO:0000160">
    <property type="term" value="P:phosphorelay signal transduction system"/>
    <property type="evidence" value="ECO:0007669"/>
    <property type="project" value="UniProtKB-KW"/>
</dbReference>
<dbReference type="SUPFAM" id="SSF52172">
    <property type="entry name" value="CheY-like"/>
    <property type="match status" value="1"/>
</dbReference>
<dbReference type="EMBL" id="AJTX02000002">
    <property type="protein sequence ID" value="KKJ01582.1"/>
    <property type="molecule type" value="Genomic_DNA"/>
</dbReference>
<sequence>MTRILVVEDSRTQRQMMAGLLTDQGFQVQTAHNGVQALERVTSFDPEVIVLDVLMPELNGYEVCRRLKRQPATQNIRVLFCSSQGSEVDRYWARKQGGDAYLVKPFPPGVLVEMVTELIKGEPHAV</sequence>
<dbReference type="Pfam" id="PF00072">
    <property type="entry name" value="Response_reg"/>
    <property type="match status" value="1"/>
</dbReference>
<dbReference type="PANTHER" id="PTHR44591">
    <property type="entry name" value="STRESS RESPONSE REGULATOR PROTEIN 1"/>
    <property type="match status" value="1"/>
</dbReference>
<protein>
    <submittedName>
        <fullName evidence="5">Chemotaxis protein CheY</fullName>
    </submittedName>
</protein>
<dbReference type="Gene3D" id="3.40.50.2300">
    <property type="match status" value="1"/>
</dbReference>
<proteinExistence type="predicted"/>
<organism evidence="5 6">
    <name type="scientific">Prochlorothrix hollandica PCC 9006 = CALU 1027</name>
    <dbReference type="NCBI Taxonomy" id="317619"/>
    <lineage>
        <taxon>Bacteria</taxon>
        <taxon>Bacillati</taxon>
        <taxon>Cyanobacteriota</taxon>
        <taxon>Cyanophyceae</taxon>
        <taxon>Prochlorotrichales</taxon>
        <taxon>Prochlorotrichaceae</taxon>
        <taxon>Prochlorothrix</taxon>
    </lineage>
</organism>